<keyword evidence="18" id="KW-1185">Reference proteome</keyword>
<dbReference type="EC" id="3.4.21.88" evidence="13"/>
<evidence type="ECO:0000313" key="18">
    <source>
        <dbReference type="Proteomes" id="UP000623172"/>
    </source>
</evidence>
<dbReference type="PRINTS" id="PR00726">
    <property type="entry name" value="LEXASERPTASE"/>
</dbReference>
<comment type="caution">
    <text evidence="17">The sequence shown here is derived from an EMBL/GenBank/DDBJ whole genome shotgun (WGS) entry which is preliminary data.</text>
</comment>
<dbReference type="Gene3D" id="2.10.109.10">
    <property type="entry name" value="Umud Fragment, subunit A"/>
    <property type="match status" value="1"/>
</dbReference>
<feature type="domain" description="Peptidase S24/S26A/S26B/S26C" evidence="15">
    <location>
        <begin position="89"/>
        <end position="200"/>
    </location>
</feature>
<comment type="subunit">
    <text evidence="2 13">Homodimer.</text>
</comment>
<dbReference type="SUPFAM" id="SSF46785">
    <property type="entry name" value="Winged helix' DNA-binding domain"/>
    <property type="match status" value="1"/>
</dbReference>
<comment type="catalytic activity">
    <reaction evidence="13">
        <text>Hydrolysis of Ala-|-Gly bond in repressor LexA.</text>
        <dbReference type="EC" id="3.4.21.88"/>
    </reaction>
</comment>
<evidence type="ECO:0000256" key="8">
    <source>
        <dbReference type="ARBA" id="ARBA00023015"/>
    </source>
</evidence>
<feature type="site" description="Cleavage; by autolysis" evidence="13">
    <location>
        <begin position="96"/>
        <end position="97"/>
    </location>
</feature>
<dbReference type="GO" id="GO:0004252">
    <property type="term" value="F:serine-type endopeptidase activity"/>
    <property type="evidence" value="ECO:0007669"/>
    <property type="project" value="UniProtKB-UniRule"/>
</dbReference>
<dbReference type="InterPro" id="IPR006197">
    <property type="entry name" value="Peptidase_S24_LexA"/>
</dbReference>
<keyword evidence="10 13" id="KW-0804">Transcription</keyword>
<evidence type="ECO:0000256" key="1">
    <source>
        <dbReference type="ARBA" id="ARBA00007484"/>
    </source>
</evidence>
<dbReference type="GO" id="GO:0009432">
    <property type="term" value="P:SOS response"/>
    <property type="evidence" value="ECO:0007669"/>
    <property type="project" value="UniProtKB-UniRule"/>
</dbReference>
<evidence type="ECO:0000256" key="7">
    <source>
        <dbReference type="ARBA" id="ARBA00022813"/>
    </source>
</evidence>
<dbReference type="InterPro" id="IPR039418">
    <property type="entry name" value="LexA-like"/>
</dbReference>
<dbReference type="CDD" id="cd06529">
    <property type="entry name" value="S24_LexA-like"/>
    <property type="match status" value="1"/>
</dbReference>
<dbReference type="GO" id="GO:0006260">
    <property type="term" value="P:DNA replication"/>
    <property type="evidence" value="ECO:0007669"/>
    <property type="project" value="UniProtKB-UniRule"/>
</dbReference>
<organism evidence="17 18">
    <name type="scientific">Gehongia tenuis</name>
    <dbReference type="NCBI Taxonomy" id="2763655"/>
    <lineage>
        <taxon>Bacteria</taxon>
        <taxon>Bacillati</taxon>
        <taxon>Bacillota</taxon>
        <taxon>Clostridia</taxon>
        <taxon>Christensenellales</taxon>
        <taxon>Christensenellaceae</taxon>
        <taxon>Gehongia</taxon>
    </lineage>
</organism>
<dbReference type="FunFam" id="1.10.10.10:FF:000009">
    <property type="entry name" value="LexA repressor"/>
    <property type="match status" value="1"/>
</dbReference>
<feature type="DNA-binding region" description="H-T-H motif" evidence="13">
    <location>
        <begin position="36"/>
        <end position="56"/>
    </location>
</feature>
<feature type="active site" description="For autocatalytic cleavage activity" evidence="13">
    <location>
        <position position="130"/>
    </location>
</feature>
<gene>
    <name evidence="13 17" type="primary">lexA</name>
    <name evidence="17" type="ORF">H8696_05020</name>
</gene>
<dbReference type="InterPro" id="IPR050077">
    <property type="entry name" value="LexA_repressor"/>
</dbReference>
<dbReference type="HAMAP" id="MF_00015">
    <property type="entry name" value="LexA"/>
    <property type="match status" value="1"/>
</dbReference>
<dbReference type="InterPro" id="IPR015927">
    <property type="entry name" value="Peptidase_S24_S26A/B/C"/>
</dbReference>
<dbReference type="GO" id="GO:0045892">
    <property type="term" value="P:negative regulation of DNA-templated transcription"/>
    <property type="evidence" value="ECO:0007669"/>
    <property type="project" value="UniProtKB-UniRule"/>
</dbReference>
<dbReference type="Pfam" id="PF01726">
    <property type="entry name" value="LexA_DNA_bind"/>
    <property type="match status" value="1"/>
</dbReference>
<dbReference type="FunFam" id="2.10.109.10:FF:000001">
    <property type="entry name" value="LexA repressor"/>
    <property type="match status" value="1"/>
</dbReference>
<keyword evidence="5 13" id="KW-0227">DNA damage</keyword>
<dbReference type="GO" id="GO:0006281">
    <property type="term" value="P:DNA repair"/>
    <property type="evidence" value="ECO:0007669"/>
    <property type="project" value="UniProtKB-UniRule"/>
</dbReference>
<accession>A0A926D5E2</accession>
<dbReference type="Proteomes" id="UP000623172">
    <property type="component" value="Unassembled WGS sequence"/>
</dbReference>
<dbReference type="InterPro" id="IPR006199">
    <property type="entry name" value="LexA_DNA-bd_dom"/>
</dbReference>
<evidence type="ECO:0000256" key="9">
    <source>
        <dbReference type="ARBA" id="ARBA00023125"/>
    </source>
</evidence>
<keyword evidence="11 13" id="KW-0234">DNA repair</keyword>
<evidence type="ECO:0000256" key="5">
    <source>
        <dbReference type="ARBA" id="ARBA00022763"/>
    </source>
</evidence>
<name>A0A926D5E2_9FIRM</name>
<dbReference type="AlphaFoldDB" id="A0A926D5E2"/>
<sequence>MARRSPMDSSNLKGQQKKILDYIHSTVENRGYPPTVREICSAVGLKSTSTVHGHLDRLEKKGYIRRDPSKPRAIELLDNQVPAVPVYVPVVGKIAAGTPILALENIEEYMPFPKSMVPEESFVLSVMGESMIEAGILPGDYVVVRPQPTAENGDIVAALIDQEATVKRFYREKDHIRLQPENSAMEPLLVKEVEILGKVIGLFRSIL</sequence>
<reference evidence="17" key="1">
    <citation type="submission" date="2020-08" db="EMBL/GenBank/DDBJ databases">
        <title>Genome public.</title>
        <authorList>
            <person name="Liu C."/>
            <person name="Sun Q."/>
        </authorList>
    </citation>
    <scope>NUCLEOTIDE SEQUENCE</scope>
    <source>
        <strain evidence="17">NSJ-53</strain>
    </source>
</reference>
<dbReference type="InterPro" id="IPR036390">
    <property type="entry name" value="WH_DNA-bd_sf"/>
</dbReference>
<evidence type="ECO:0000256" key="4">
    <source>
        <dbReference type="ARBA" id="ARBA00022705"/>
    </source>
</evidence>
<dbReference type="Gene3D" id="1.10.10.10">
    <property type="entry name" value="Winged helix-like DNA-binding domain superfamily/Winged helix DNA-binding domain"/>
    <property type="match status" value="1"/>
</dbReference>
<comment type="similarity">
    <text evidence="1 13 14">Belongs to the peptidase S24 family.</text>
</comment>
<evidence type="ECO:0000256" key="3">
    <source>
        <dbReference type="ARBA" id="ARBA00022491"/>
    </source>
</evidence>
<keyword evidence="6 13" id="KW-0378">Hydrolase</keyword>
<dbReference type="InterPro" id="IPR006200">
    <property type="entry name" value="LexA"/>
</dbReference>
<dbReference type="NCBIfam" id="TIGR00498">
    <property type="entry name" value="lexA"/>
    <property type="match status" value="1"/>
</dbReference>
<keyword evidence="4 13" id="KW-0235">DNA replication</keyword>
<evidence type="ECO:0000256" key="10">
    <source>
        <dbReference type="ARBA" id="ARBA00023163"/>
    </source>
</evidence>
<keyword evidence="12 13" id="KW-0742">SOS response</keyword>
<evidence type="ECO:0000256" key="11">
    <source>
        <dbReference type="ARBA" id="ARBA00023204"/>
    </source>
</evidence>
<dbReference type="GO" id="GO:0003677">
    <property type="term" value="F:DNA binding"/>
    <property type="evidence" value="ECO:0007669"/>
    <property type="project" value="UniProtKB-UniRule"/>
</dbReference>
<comment type="function">
    <text evidence="13">Represses a number of genes involved in the response to DNA damage (SOS response), including recA and lexA. In the presence of single-stranded DNA, RecA interacts with LexA causing an autocatalytic cleavage which disrupts the DNA-binding part of LexA, leading to derepression of the SOS regulon and eventually DNA repair.</text>
</comment>
<evidence type="ECO:0000259" key="15">
    <source>
        <dbReference type="Pfam" id="PF00717"/>
    </source>
</evidence>
<protein>
    <recommendedName>
        <fullName evidence="13">LexA repressor</fullName>
        <ecNumber evidence="13">3.4.21.88</ecNumber>
    </recommendedName>
</protein>
<evidence type="ECO:0000256" key="12">
    <source>
        <dbReference type="ARBA" id="ARBA00023236"/>
    </source>
</evidence>
<keyword evidence="9 13" id="KW-0238">DNA-binding</keyword>
<evidence type="ECO:0000256" key="14">
    <source>
        <dbReference type="RuleBase" id="RU003991"/>
    </source>
</evidence>
<dbReference type="EMBL" id="JACRSR010000001">
    <property type="protein sequence ID" value="MBC8531209.1"/>
    <property type="molecule type" value="Genomic_DNA"/>
</dbReference>
<proteinExistence type="inferred from homology"/>
<evidence type="ECO:0000256" key="13">
    <source>
        <dbReference type="HAMAP-Rule" id="MF_00015"/>
    </source>
</evidence>
<keyword evidence="3 13" id="KW-0678">Repressor</keyword>
<dbReference type="PANTHER" id="PTHR33516:SF2">
    <property type="entry name" value="LEXA REPRESSOR-RELATED"/>
    <property type="match status" value="1"/>
</dbReference>
<dbReference type="PANTHER" id="PTHR33516">
    <property type="entry name" value="LEXA REPRESSOR"/>
    <property type="match status" value="1"/>
</dbReference>
<dbReference type="Pfam" id="PF00717">
    <property type="entry name" value="Peptidase_S24"/>
    <property type="match status" value="1"/>
</dbReference>
<keyword evidence="8 13" id="KW-0805">Transcription regulation</keyword>
<dbReference type="InterPro" id="IPR036286">
    <property type="entry name" value="LexA/Signal_pep-like_sf"/>
</dbReference>
<evidence type="ECO:0000259" key="16">
    <source>
        <dbReference type="Pfam" id="PF01726"/>
    </source>
</evidence>
<evidence type="ECO:0000256" key="6">
    <source>
        <dbReference type="ARBA" id="ARBA00022801"/>
    </source>
</evidence>
<feature type="active site" description="For autocatalytic cleavage activity" evidence="13">
    <location>
        <position position="167"/>
    </location>
</feature>
<dbReference type="SUPFAM" id="SSF51306">
    <property type="entry name" value="LexA/Signal peptidase"/>
    <property type="match status" value="1"/>
</dbReference>
<feature type="domain" description="LexA repressor DNA-binding" evidence="16">
    <location>
        <begin position="10"/>
        <end position="73"/>
    </location>
</feature>
<dbReference type="GO" id="GO:0006508">
    <property type="term" value="P:proteolysis"/>
    <property type="evidence" value="ECO:0007669"/>
    <property type="project" value="InterPro"/>
</dbReference>
<keyword evidence="7 13" id="KW-0068">Autocatalytic cleavage</keyword>
<dbReference type="InterPro" id="IPR036388">
    <property type="entry name" value="WH-like_DNA-bd_sf"/>
</dbReference>
<evidence type="ECO:0000256" key="2">
    <source>
        <dbReference type="ARBA" id="ARBA00011738"/>
    </source>
</evidence>
<evidence type="ECO:0000313" key="17">
    <source>
        <dbReference type="EMBL" id="MBC8531209.1"/>
    </source>
</evidence>